<gene>
    <name evidence="3" type="ORF">MCOR_2446</name>
</gene>
<dbReference type="OrthoDB" id="6136174at2759"/>
<dbReference type="InterPro" id="IPR055470">
    <property type="entry name" value="DUF7042"/>
</dbReference>
<dbReference type="Pfam" id="PF23069">
    <property type="entry name" value="DUF7042"/>
    <property type="match status" value="1"/>
</dbReference>
<organism evidence="3 4">
    <name type="scientific">Mytilus coruscus</name>
    <name type="common">Sea mussel</name>
    <dbReference type="NCBI Taxonomy" id="42192"/>
    <lineage>
        <taxon>Eukaryota</taxon>
        <taxon>Metazoa</taxon>
        <taxon>Spiralia</taxon>
        <taxon>Lophotrochozoa</taxon>
        <taxon>Mollusca</taxon>
        <taxon>Bivalvia</taxon>
        <taxon>Autobranchia</taxon>
        <taxon>Pteriomorphia</taxon>
        <taxon>Mytilida</taxon>
        <taxon>Mytiloidea</taxon>
        <taxon>Mytilidae</taxon>
        <taxon>Mytilinae</taxon>
        <taxon>Mytilus</taxon>
    </lineage>
</organism>
<dbReference type="AlphaFoldDB" id="A0A6J8A173"/>
<keyword evidence="1" id="KW-0472">Membrane</keyword>
<evidence type="ECO:0000313" key="4">
    <source>
        <dbReference type="Proteomes" id="UP000507470"/>
    </source>
</evidence>
<evidence type="ECO:0000259" key="2">
    <source>
        <dbReference type="Pfam" id="PF23069"/>
    </source>
</evidence>
<protein>
    <recommendedName>
        <fullName evidence="2">DUF7042 domain-containing protein</fullName>
    </recommendedName>
</protein>
<proteinExistence type="predicted"/>
<keyword evidence="4" id="KW-1185">Reference proteome</keyword>
<feature type="transmembrane region" description="Helical" evidence="1">
    <location>
        <begin position="303"/>
        <end position="328"/>
    </location>
</feature>
<name>A0A6J8A173_MYTCO</name>
<sequence length="464" mass="52081">MSCIITVATCELPFYYDDEYEIAGRDKLHMNSTMIVDYPLSIPGTNRRNFGCIEKQGDIYLLKGTEEVNIFNQLTTLYMCLEIHQVSNTTYYYFYKTGYDVFLRDYLIGSKTGEPTFDEACTETTDQKAFIMISKKESYEEGLLNTTCPQDILAVFDNVNITRSSGTTTTRCPGTTVDVCTDRTTVAFTYNSTCAAAKMTSEDGKYSCLFSLTLGSETYLGVWNQDTTVDSTSTFRFSCFAYSITGDVLYATETPTACTSTTTSTDLGSATDGVTIVAWNIILRCPDRVIVPVVPESPVDLTWLYYLAIGLGIIFLVILFCILSVCLYKKYGCVCLRRKPLKIRIPTIKWKTNKHTMIRQESQTGFMVGDDKSAMSSSLASRNLSNSSEADLPDVFKPKQPVQDFTMISAIFKERKIPVIMLTPKVGPMYSDTIEDYLRSGRSYSQTSLFRLDSGVFDEDLDME</sequence>
<keyword evidence="1" id="KW-1133">Transmembrane helix</keyword>
<accession>A0A6J8A173</accession>
<evidence type="ECO:0000313" key="3">
    <source>
        <dbReference type="EMBL" id="CAC5359696.1"/>
    </source>
</evidence>
<dbReference type="Proteomes" id="UP000507470">
    <property type="component" value="Unassembled WGS sequence"/>
</dbReference>
<dbReference type="EMBL" id="CACVKT020000520">
    <property type="protein sequence ID" value="CAC5359696.1"/>
    <property type="molecule type" value="Genomic_DNA"/>
</dbReference>
<feature type="domain" description="DUF7042" evidence="2">
    <location>
        <begin position="159"/>
        <end position="265"/>
    </location>
</feature>
<evidence type="ECO:0000256" key="1">
    <source>
        <dbReference type="SAM" id="Phobius"/>
    </source>
</evidence>
<keyword evidence="1" id="KW-0812">Transmembrane</keyword>
<reference evidence="3 4" key="1">
    <citation type="submission" date="2020-06" db="EMBL/GenBank/DDBJ databases">
        <authorList>
            <person name="Li R."/>
            <person name="Bekaert M."/>
        </authorList>
    </citation>
    <scope>NUCLEOTIDE SEQUENCE [LARGE SCALE GENOMIC DNA]</scope>
    <source>
        <strain evidence="4">wild</strain>
    </source>
</reference>